<protein>
    <submittedName>
        <fullName evidence="1">Uncharacterized protein</fullName>
    </submittedName>
</protein>
<keyword evidence="2" id="KW-1185">Reference proteome</keyword>
<reference evidence="1 2" key="1">
    <citation type="submission" date="2015-09" db="EMBL/GenBank/DDBJ databases">
        <title>Draft genome of the parasitic nematode Teladorsagia circumcincta isolate WARC Sus (inbred).</title>
        <authorList>
            <person name="Mitreva M."/>
        </authorList>
    </citation>
    <scope>NUCLEOTIDE SEQUENCE [LARGE SCALE GENOMIC DNA]</scope>
    <source>
        <strain evidence="1 2">S</strain>
    </source>
</reference>
<feature type="non-terminal residue" evidence="1">
    <location>
        <position position="185"/>
    </location>
</feature>
<organism evidence="1 2">
    <name type="scientific">Teladorsagia circumcincta</name>
    <name type="common">Brown stomach worm</name>
    <name type="synonym">Ostertagia circumcincta</name>
    <dbReference type="NCBI Taxonomy" id="45464"/>
    <lineage>
        <taxon>Eukaryota</taxon>
        <taxon>Metazoa</taxon>
        <taxon>Ecdysozoa</taxon>
        <taxon>Nematoda</taxon>
        <taxon>Chromadorea</taxon>
        <taxon>Rhabditida</taxon>
        <taxon>Rhabditina</taxon>
        <taxon>Rhabditomorpha</taxon>
        <taxon>Strongyloidea</taxon>
        <taxon>Trichostrongylidae</taxon>
        <taxon>Teladorsagia</taxon>
    </lineage>
</organism>
<evidence type="ECO:0000313" key="2">
    <source>
        <dbReference type="Proteomes" id="UP000230423"/>
    </source>
</evidence>
<proteinExistence type="predicted"/>
<dbReference type="EMBL" id="KZ347894">
    <property type="protein sequence ID" value="PIO66991.1"/>
    <property type="molecule type" value="Genomic_DNA"/>
</dbReference>
<dbReference type="OrthoDB" id="5784149at2759"/>
<gene>
    <name evidence="1" type="ORF">TELCIR_11277</name>
</gene>
<evidence type="ECO:0000313" key="1">
    <source>
        <dbReference type="EMBL" id="PIO66991.1"/>
    </source>
</evidence>
<name>A0A2G9U9S6_TELCI</name>
<sequence length="185" mass="21395">MTCVLTQYRSVWQKDYWQKQGAVDVWMKFYERGHTRPELEKEFFAQIDNPLLGKAFKLAIVAEWLAANSLDQGSYTPTNSELLEFWVSKRDPDRLLACQHAVVDYEIEGAKVKTNVLFEAATTANSVKITLQYLSMERELRLKAFIEEYARVVQLFDDIVSMKESMGRLETYMVVMVCQVGVAMI</sequence>
<dbReference type="Proteomes" id="UP000230423">
    <property type="component" value="Unassembled WGS sequence"/>
</dbReference>
<dbReference type="AlphaFoldDB" id="A0A2G9U9S6"/>
<accession>A0A2G9U9S6</accession>